<gene>
    <name evidence="1" type="ORF">NT6N_30260</name>
</gene>
<accession>A0AAT9FPR5</accession>
<proteinExistence type="predicted"/>
<reference evidence="1" key="1">
    <citation type="submission" date="2024-07" db="EMBL/GenBank/DDBJ databases">
        <title>Complete genome sequence of Verrucomicrobiaceae bacterium NT6N.</title>
        <authorList>
            <person name="Huang C."/>
            <person name="Takami H."/>
            <person name="Hamasaki K."/>
        </authorList>
    </citation>
    <scope>NUCLEOTIDE SEQUENCE</scope>
    <source>
        <strain evidence="1">NT6N</strain>
    </source>
</reference>
<name>A0AAT9FPR5_9BACT</name>
<sequence>MLNFPVMNQSRRHFLRAAGITIGLPFLHSLPSFGQTKQAAAQATKRMVFVDTGLGMYPGAFFPRDFGPNFTPSPVLRSMMKHRGKFTVFSNMDHPNVFAGHGGLNSFLNGTARGVGSLPTVDQIAASSVGYNTRFPSIHVNLGGKGSPSYSISGTQMRQISSPQLLFKQLFVNDSQAAKKALAIEVEEQGSVLDLIRSQAKTLGSKVNRVDKDKLDEYLTAIRDAESKLQGQKRWSRIEKPDVKMPEVEDVGRHGELGYEGTSSTMFDLFRLAIQTDSSRIFTLSYGMHNKRIGLDGITNGYHSLSHHGKRADKLKQLEIIESFYINQVSRFMEKLAGTPGGDENLLDDTMILFGSALSDAGRHSNRNLPIMIAGGGFKHKGHYNAEQPNKSATPLNNLYTSMLQNFGLEVEKYNSATGDVNNILT</sequence>
<dbReference type="InterPro" id="IPR006311">
    <property type="entry name" value="TAT_signal"/>
</dbReference>
<dbReference type="KEGG" id="osu:NT6N_30260"/>
<dbReference type="InterPro" id="IPR011447">
    <property type="entry name" value="DUF1552"/>
</dbReference>
<protein>
    <recommendedName>
        <fullName evidence="2">DUF1552 domain-containing protein</fullName>
    </recommendedName>
</protein>
<dbReference type="AlphaFoldDB" id="A0AAT9FPR5"/>
<dbReference type="PROSITE" id="PS51318">
    <property type="entry name" value="TAT"/>
    <property type="match status" value="1"/>
</dbReference>
<organism evidence="1">
    <name type="scientific">Oceaniferula spumae</name>
    <dbReference type="NCBI Taxonomy" id="2979115"/>
    <lineage>
        <taxon>Bacteria</taxon>
        <taxon>Pseudomonadati</taxon>
        <taxon>Verrucomicrobiota</taxon>
        <taxon>Verrucomicrobiia</taxon>
        <taxon>Verrucomicrobiales</taxon>
        <taxon>Verrucomicrobiaceae</taxon>
        <taxon>Oceaniferula</taxon>
    </lineage>
</organism>
<dbReference type="Pfam" id="PF07586">
    <property type="entry name" value="HXXSHH"/>
    <property type="match status" value="1"/>
</dbReference>
<evidence type="ECO:0008006" key="2">
    <source>
        <dbReference type="Google" id="ProtNLM"/>
    </source>
</evidence>
<evidence type="ECO:0000313" key="1">
    <source>
        <dbReference type="EMBL" id="BDS07986.1"/>
    </source>
</evidence>
<dbReference type="EMBL" id="AP026866">
    <property type="protein sequence ID" value="BDS07986.1"/>
    <property type="molecule type" value="Genomic_DNA"/>
</dbReference>